<sequence>MATLLQYKCPCCGGEIKFDSSTQQMKCPYCDTTFDVNSLKDHDAAIHNQQTEDNLNWQNSAGSQWQDGETDDMLLYVCNSCGGQIIGSRTTAATSCPFCGSPVIVTQQFTGDLKPDYVIPFKLNKNDAKEALKRHLKGKRFIPKVFKQEQHIDEIKGIYVPFWLFDADANAQIRYKATRTRSWSDRLYHYTETSFYSVIREGSIGFKCVPVDGSLKMADDLMESIEPYNYAEAVDFQTAYLSGYLADRYDVTAQESVGRANDRIKRSTETTFSSTVHGYHTVMPESSNIQFLNGSVKYALLPVWILNTTWKEQRYTFAMNGQTGKFVGNLPMRKGLYRFWYIMLTFLFSALAMGILSNVLHLSW</sequence>
<proteinExistence type="predicted"/>
<keyword evidence="1" id="KW-0472">Membrane</keyword>
<dbReference type="EMBL" id="AP023321">
    <property type="protein sequence ID" value="BCI60538.1"/>
    <property type="molecule type" value="Genomic_DNA"/>
</dbReference>
<evidence type="ECO:0000313" key="2">
    <source>
        <dbReference type="EMBL" id="BCI60538.1"/>
    </source>
</evidence>
<dbReference type="Gene3D" id="2.20.28.30">
    <property type="entry name" value="RNA polymerase ii, chain L"/>
    <property type="match status" value="2"/>
</dbReference>
<dbReference type="KEGG" id="sman:C12CBH8_11770"/>
<dbReference type="Proteomes" id="UP000593890">
    <property type="component" value="Chromosome"/>
</dbReference>
<keyword evidence="1" id="KW-1133">Transmembrane helix</keyword>
<protein>
    <recommendedName>
        <fullName evidence="4">DNA-directed RNA polymerase subunit P</fullName>
    </recommendedName>
</protein>
<dbReference type="PANTHER" id="PTHR37826">
    <property type="entry name" value="FLOTILLIN BAND_7_5 DOMAIN PROTEIN"/>
    <property type="match status" value="1"/>
</dbReference>
<keyword evidence="1" id="KW-0812">Transmembrane</keyword>
<evidence type="ECO:0008006" key="4">
    <source>
        <dbReference type="Google" id="ProtNLM"/>
    </source>
</evidence>
<evidence type="ECO:0000256" key="1">
    <source>
        <dbReference type="SAM" id="Phobius"/>
    </source>
</evidence>
<organism evidence="2 3">
    <name type="scientific">Solibaculum mannosilyticum</name>
    <dbReference type="NCBI Taxonomy" id="2780922"/>
    <lineage>
        <taxon>Bacteria</taxon>
        <taxon>Bacillati</taxon>
        <taxon>Bacillota</taxon>
        <taxon>Clostridia</taxon>
        <taxon>Eubacteriales</taxon>
        <taxon>Oscillospiraceae</taxon>
        <taxon>Solibaculum</taxon>
    </lineage>
</organism>
<dbReference type="PANTHER" id="PTHR37826:SF3">
    <property type="entry name" value="J DOMAIN-CONTAINING PROTEIN"/>
    <property type="match status" value="1"/>
</dbReference>
<reference evidence="3" key="1">
    <citation type="submission" date="2020-07" db="EMBL/GenBank/DDBJ databases">
        <title>Complete genome sequencing of Clostridia bacterium strain 12CBH8.</title>
        <authorList>
            <person name="Sakamoto M."/>
            <person name="Murakami T."/>
            <person name="Mori H."/>
        </authorList>
    </citation>
    <scope>NUCLEOTIDE SEQUENCE [LARGE SCALE GENOMIC DNA]</scope>
    <source>
        <strain evidence="3">12CBH8</strain>
    </source>
</reference>
<feature type="transmembrane region" description="Helical" evidence="1">
    <location>
        <begin position="339"/>
        <end position="360"/>
    </location>
</feature>
<keyword evidence="3" id="KW-1185">Reference proteome</keyword>
<dbReference type="RefSeq" id="WP_099321997.1">
    <property type="nucleotide sequence ID" value="NZ_AP023321.1"/>
</dbReference>
<dbReference type="AlphaFoldDB" id="A0A7I8D167"/>
<evidence type="ECO:0000313" key="3">
    <source>
        <dbReference type="Proteomes" id="UP000593890"/>
    </source>
</evidence>
<gene>
    <name evidence="2" type="primary">ydjG</name>
    <name evidence="2" type="ORF">C12CBH8_11770</name>
</gene>
<accession>A0A7I8D167</accession>
<name>A0A7I8D167_9FIRM</name>